<dbReference type="GeneID" id="24135318"/>
<dbReference type="Proteomes" id="UP000030745">
    <property type="component" value="Unassembled WGS sequence"/>
</dbReference>
<gene>
    <name evidence="1" type="ORF">SPRG_13439</name>
</gene>
<keyword evidence="2" id="KW-1185">Reference proteome</keyword>
<evidence type="ECO:0000313" key="1">
    <source>
        <dbReference type="EMBL" id="KDO20186.1"/>
    </source>
</evidence>
<sequence>MITKLLDPSTTFASLVATGRRRPNAVVIASSVLTISLQDGALTSALLERCRTVFGSCTVPAIRGVLAHDKTVDDVTRALLFQSVSLLPITNNDHLNDYYRDHPHPHVATSHDHAREVDAGWRLAVDTLELIAEMDASQMLPYVRLWNDQVLSQEPWMYGGFVANCLLRHTFWTHEAWLFLANLCIKKLTPDFAGRRLRDLRPKLNTFLSSKHALVDVLRAPAPMCTAVQAFLKQSATLKSLMHRDANSLLVTITVKRPHVDFATDEVLAYTSASQVERL</sequence>
<dbReference type="AlphaFoldDB" id="A0A067C0Y1"/>
<proteinExistence type="predicted"/>
<dbReference type="RefSeq" id="XP_012209074.1">
    <property type="nucleotide sequence ID" value="XM_012353684.1"/>
</dbReference>
<organism evidence="1 2">
    <name type="scientific">Saprolegnia parasitica (strain CBS 223.65)</name>
    <dbReference type="NCBI Taxonomy" id="695850"/>
    <lineage>
        <taxon>Eukaryota</taxon>
        <taxon>Sar</taxon>
        <taxon>Stramenopiles</taxon>
        <taxon>Oomycota</taxon>
        <taxon>Saprolegniomycetes</taxon>
        <taxon>Saprolegniales</taxon>
        <taxon>Saprolegniaceae</taxon>
        <taxon>Saprolegnia</taxon>
    </lineage>
</organism>
<accession>A0A067C0Y1</accession>
<dbReference type="VEuPathDB" id="FungiDB:SPRG_13439"/>
<reference evidence="1 2" key="1">
    <citation type="journal article" date="2013" name="PLoS Genet.">
        <title>Distinctive expansion of potential virulence genes in the genome of the oomycete fish pathogen Saprolegnia parasitica.</title>
        <authorList>
            <person name="Jiang R.H."/>
            <person name="de Bruijn I."/>
            <person name="Haas B.J."/>
            <person name="Belmonte R."/>
            <person name="Lobach L."/>
            <person name="Christie J."/>
            <person name="van den Ackerveken G."/>
            <person name="Bottin A."/>
            <person name="Bulone V."/>
            <person name="Diaz-Moreno S.M."/>
            <person name="Dumas B."/>
            <person name="Fan L."/>
            <person name="Gaulin E."/>
            <person name="Govers F."/>
            <person name="Grenville-Briggs L.J."/>
            <person name="Horner N.R."/>
            <person name="Levin J.Z."/>
            <person name="Mammella M."/>
            <person name="Meijer H.J."/>
            <person name="Morris P."/>
            <person name="Nusbaum C."/>
            <person name="Oome S."/>
            <person name="Phillips A.J."/>
            <person name="van Rooyen D."/>
            <person name="Rzeszutek E."/>
            <person name="Saraiva M."/>
            <person name="Secombes C.J."/>
            <person name="Seidl M.F."/>
            <person name="Snel B."/>
            <person name="Stassen J.H."/>
            <person name="Sykes S."/>
            <person name="Tripathy S."/>
            <person name="van den Berg H."/>
            <person name="Vega-Arreguin J.C."/>
            <person name="Wawra S."/>
            <person name="Young S.K."/>
            <person name="Zeng Q."/>
            <person name="Dieguez-Uribeondo J."/>
            <person name="Russ C."/>
            <person name="Tyler B.M."/>
            <person name="van West P."/>
        </authorList>
    </citation>
    <scope>NUCLEOTIDE SEQUENCE [LARGE SCALE GENOMIC DNA]</scope>
    <source>
        <strain evidence="1 2">CBS 223.65</strain>
    </source>
</reference>
<dbReference type="KEGG" id="spar:SPRG_13439"/>
<protein>
    <submittedName>
        <fullName evidence="1">Uncharacterized protein</fullName>
    </submittedName>
</protein>
<name>A0A067C0Y1_SAPPC</name>
<evidence type="ECO:0000313" key="2">
    <source>
        <dbReference type="Proteomes" id="UP000030745"/>
    </source>
</evidence>
<dbReference type="EMBL" id="KK583319">
    <property type="protein sequence ID" value="KDO20186.1"/>
    <property type="molecule type" value="Genomic_DNA"/>
</dbReference>